<comment type="caution">
    <text evidence="9">The sequence shown here is derived from an EMBL/GenBank/DDBJ whole genome shotgun (WGS) entry which is preliminary data.</text>
</comment>
<keyword evidence="5 8" id="KW-0812">Transmembrane</keyword>
<evidence type="ECO:0000313" key="9">
    <source>
        <dbReference type="EMBL" id="HJC36370.1"/>
    </source>
</evidence>
<evidence type="ECO:0000256" key="5">
    <source>
        <dbReference type="ARBA" id="ARBA00022692"/>
    </source>
</evidence>
<reference evidence="9" key="1">
    <citation type="journal article" date="2021" name="PeerJ">
        <title>Extensive microbial diversity within the chicken gut microbiome revealed by metagenomics and culture.</title>
        <authorList>
            <person name="Gilroy R."/>
            <person name="Ravi A."/>
            <person name="Getino M."/>
            <person name="Pursley I."/>
            <person name="Horton D.L."/>
            <person name="Alikhan N.F."/>
            <person name="Baker D."/>
            <person name="Gharbi K."/>
            <person name="Hall N."/>
            <person name="Watson M."/>
            <person name="Adriaenssens E.M."/>
            <person name="Foster-Nyarko E."/>
            <person name="Jarju S."/>
            <person name="Secka A."/>
            <person name="Antonio M."/>
            <person name="Oren A."/>
            <person name="Chaudhuri R.R."/>
            <person name="La Ragione R."/>
            <person name="Hildebrand F."/>
            <person name="Pallen M.J."/>
        </authorList>
    </citation>
    <scope>NUCLEOTIDE SEQUENCE</scope>
    <source>
        <strain evidence="9">CHK187-11901</strain>
    </source>
</reference>
<evidence type="ECO:0000256" key="8">
    <source>
        <dbReference type="SAM" id="Phobius"/>
    </source>
</evidence>
<keyword evidence="4" id="KW-1003">Cell membrane</keyword>
<dbReference type="GO" id="GO:0005886">
    <property type="term" value="C:plasma membrane"/>
    <property type="evidence" value="ECO:0007669"/>
    <property type="project" value="UniProtKB-SubCell"/>
</dbReference>
<name>A0A9D2NPX3_9FIRM</name>
<dbReference type="InterPro" id="IPR024529">
    <property type="entry name" value="ECF_trnsprt_substrate-spec"/>
</dbReference>
<gene>
    <name evidence="9" type="ORF">H9702_04485</name>
</gene>
<dbReference type="GO" id="GO:0032217">
    <property type="term" value="F:riboflavin transmembrane transporter activity"/>
    <property type="evidence" value="ECO:0007669"/>
    <property type="project" value="InterPro"/>
</dbReference>
<dbReference type="InterPro" id="IPR025720">
    <property type="entry name" value="RibU"/>
</dbReference>
<evidence type="ECO:0000256" key="6">
    <source>
        <dbReference type="ARBA" id="ARBA00022989"/>
    </source>
</evidence>
<dbReference type="PANTHER" id="PTHR38438:SF1">
    <property type="entry name" value="RIBOFLAVIN TRANSPORTER RIBU"/>
    <property type="match status" value="1"/>
</dbReference>
<organism evidence="9 10">
    <name type="scientific">Candidatus Merdibacter merdavium</name>
    <dbReference type="NCBI Taxonomy" id="2838692"/>
    <lineage>
        <taxon>Bacteria</taxon>
        <taxon>Bacillati</taxon>
        <taxon>Bacillota</taxon>
        <taxon>Erysipelotrichia</taxon>
        <taxon>Erysipelotrichales</taxon>
        <taxon>Erysipelotrichaceae</taxon>
        <taxon>Merdibacter</taxon>
    </lineage>
</organism>
<dbReference type="Gene3D" id="1.10.1760.20">
    <property type="match status" value="1"/>
</dbReference>
<keyword evidence="6 8" id="KW-1133">Transmembrane helix</keyword>
<feature type="transmembrane region" description="Helical" evidence="8">
    <location>
        <begin position="12"/>
        <end position="32"/>
    </location>
</feature>
<dbReference type="AlphaFoldDB" id="A0A9D2NPX3"/>
<dbReference type="Pfam" id="PF12822">
    <property type="entry name" value="ECF_trnsprt"/>
    <property type="match status" value="1"/>
</dbReference>
<dbReference type="Proteomes" id="UP000823896">
    <property type="component" value="Unassembled WGS sequence"/>
</dbReference>
<comment type="similarity">
    <text evidence="2">Belongs to the prokaryotic riboflavin transporter (P-RFT) (TC 2.A.87) family.</text>
</comment>
<evidence type="ECO:0000256" key="3">
    <source>
        <dbReference type="ARBA" id="ARBA00022448"/>
    </source>
</evidence>
<evidence type="ECO:0000256" key="4">
    <source>
        <dbReference type="ARBA" id="ARBA00022475"/>
    </source>
</evidence>
<proteinExistence type="inferred from homology"/>
<keyword evidence="3" id="KW-0813">Transport</keyword>
<dbReference type="PANTHER" id="PTHR38438">
    <property type="entry name" value="RIBOFLAVIN TRANSPORTER RIBU"/>
    <property type="match status" value="1"/>
</dbReference>
<sequence length="90" mass="9711">MHIQTTHKPHASVRVLTMTAVLASAAFILAFLEFPLPLSPSFTQMDLSDLPTLIDAFAFGPWNGVMIELIKNALQLMTSATSGIGELPKS</sequence>
<comment type="subcellular location">
    <subcellularLocation>
        <location evidence="1">Cell membrane</location>
        <topology evidence="1">Multi-pass membrane protein</topology>
    </subcellularLocation>
</comment>
<evidence type="ECO:0000256" key="2">
    <source>
        <dbReference type="ARBA" id="ARBA00005540"/>
    </source>
</evidence>
<evidence type="ECO:0000256" key="7">
    <source>
        <dbReference type="ARBA" id="ARBA00023136"/>
    </source>
</evidence>
<protein>
    <submittedName>
        <fullName evidence="9">ECF transporter S component</fullName>
    </submittedName>
</protein>
<evidence type="ECO:0000256" key="1">
    <source>
        <dbReference type="ARBA" id="ARBA00004651"/>
    </source>
</evidence>
<keyword evidence="7 8" id="KW-0472">Membrane</keyword>
<reference evidence="9" key="2">
    <citation type="submission" date="2021-04" db="EMBL/GenBank/DDBJ databases">
        <authorList>
            <person name="Gilroy R."/>
        </authorList>
    </citation>
    <scope>NUCLEOTIDE SEQUENCE</scope>
    <source>
        <strain evidence="9">CHK187-11901</strain>
    </source>
</reference>
<dbReference type="EMBL" id="DWWM01000027">
    <property type="protein sequence ID" value="HJC36370.1"/>
    <property type="molecule type" value="Genomic_DNA"/>
</dbReference>
<accession>A0A9D2NPX3</accession>
<evidence type="ECO:0000313" key="10">
    <source>
        <dbReference type="Proteomes" id="UP000823896"/>
    </source>
</evidence>